<keyword evidence="2" id="KW-1185">Reference proteome</keyword>
<gene>
    <name evidence="1" type="ORF">G6048_17055</name>
</gene>
<protein>
    <recommendedName>
        <fullName evidence="3">Phage tail protein</fullName>
    </recommendedName>
</protein>
<evidence type="ECO:0008006" key="3">
    <source>
        <dbReference type="Google" id="ProtNLM"/>
    </source>
</evidence>
<dbReference type="Proteomes" id="UP001518140">
    <property type="component" value="Unassembled WGS sequence"/>
</dbReference>
<accession>A0ABX0DPK4</accession>
<sequence length="130" mass="14108">MSDNRNAVEDHENGIRYGGKILSLIPAPEGWFVGTQVSQHNRKTKETTHDTRQIFPLIGWALVDAMFRGGSRETQVEPLFLSDSGAVTHATKFRWEQGAGDVDEDGWSTSVTVDVIPGPAGIPAFGSVPS</sequence>
<evidence type="ECO:0000313" key="1">
    <source>
        <dbReference type="EMBL" id="NGO43791.1"/>
    </source>
</evidence>
<reference evidence="1 2" key="1">
    <citation type="submission" date="2020-02" db="EMBL/GenBank/DDBJ databases">
        <title>Whole-genome analyses of novel actinobacteria.</title>
        <authorList>
            <person name="Sahin N."/>
            <person name="Tokatli A."/>
        </authorList>
    </citation>
    <scope>NUCLEOTIDE SEQUENCE [LARGE SCALE GENOMIC DNA]</scope>
    <source>
        <strain evidence="1 2">YC419</strain>
    </source>
</reference>
<evidence type="ECO:0000313" key="2">
    <source>
        <dbReference type="Proteomes" id="UP001518140"/>
    </source>
</evidence>
<dbReference type="RefSeq" id="WP_165340399.1">
    <property type="nucleotide sequence ID" value="NZ_JAAKZX010000046.1"/>
</dbReference>
<name>A0ABX0DPK4_9ACTN</name>
<organism evidence="1 2">
    <name type="scientific">Streptomyces ureilyticus</name>
    <dbReference type="NCBI Taxonomy" id="1775131"/>
    <lineage>
        <taxon>Bacteria</taxon>
        <taxon>Bacillati</taxon>
        <taxon>Actinomycetota</taxon>
        <taxon>Actinomycetes</taxon>
        <taxon>Kitasatosporales</taxon>
        <taxon>Streptomycetaceae</taxon>
        <taxon>Streptomyces</taxon>
    </lineage>
</organism>
<proteinExistence type="predicted"/>
<comment type="caution">
    <text evidence="1">The sequence shown here is derived from an EMBL/GenBank/DDBJ whole genome shotgun (WGS) entry which is preliminary data.</text>
</comment>
<dbReference type="EMBL" id="JAAKZX010000046">
    <property type="protein sequence ID" value="NGO43791.1"/>
    <property type="molecule type" value="Genomic_DNA"/>
</dbReference>